<dbReference type="PANTHER" id="PTHR31367">
    <property type="entry name" value="CYTOSOLIC 5'-NUCLEOTIDASE 1 FAMILY MEMBER"/>
    <property type="match status" value="1"/>
</dbReference>
<dbReference type="GO" id="GO:0000287">
    <property type="term" value="F:magnesium ion binding"/>
    <property type="evidence" value="ECO:0007669"/>
    <property type="project" value="InterPro"/>
</dbReference>
<dbReference type="GO" id="GO:0046085">
    <property type="term" value="P:adenosine metabolic process"/>
    <property type="evidence" value="ECO:0007669"/>
    <property type="project" value="TreeGrafter"/>
</dbReference>
<dbReference type="PANTHER" id="PTHR31367:SF3">
    <property type="entry name" value="CYTOSOLIC 5'-NUCLEOTIDASE 1A"/>
    <property type="match status" value="1"/>
</dbReference>
<dbReference type="GO" id="GO:0000166">
    <property type="term" value="F:nucleotide binding"/>
    <property type="evidence" value="ECO:0007669"/>
    <property type="project" value="InterPro"/>
</dbReference>
<dbReference type="GO" id="GO:0009117">
    <property type="term" value="P:nucleotide metabolic process"/>
    <property type="evidence" value="ECO:0007669"/>
    <property type="project" value="InterPro"/>
</dbReference>
<dbReference type="GeneTree" id="ENSGT00390000017767"/>
<sequence>MAGLHITPPPIAVLSEAIQKNSRSCAEGYVHKPDHNTVHLQKLLRAALDHRRPDFRTIIEQNPEETSNTWMEFPGLRLSCSEPGSDRGRPSDDASDLTSSSFCRIQADKDYRSLFVSLSEGEKKLKVSSRTGRCHQHNIKRRPADVLVIAVSVHAIFDVNSDLEPLQKGSAFSFIKALQTVSDSLVGQHPGEELLLDVILLATDSEEIRTRIVSSSRHYGFQIGRLCFCSSGNLIGSLQSNNVKLFLSTDTDDVRRAQETGIPAAVLYRRAEQQTSEPLKVLFSGDVLSLSVDRLIEAGFHPAQLQTFRAAQATIRETALVIGQMRRKFGKEASPISVGLITVWGTTESCGSALKRMREWGVDVDEAYCLARAPYSPILDCFQPHIIFYDGLCDFSA</sequence>
<reference evidence="1" key="2">
    <citation type="submission" date="2025-08" db="UniProtKB">
        <authorList>
            <consortium name="Ensembl"/>
        </authorList>
    </citation>
    <scope>IDENTIFICATION</scope>
</reference>
<reference evidence="1 2" key="1">
    <citation type="submission" date="2020-06" db="EMBL/GenBank/DDBJ databases">
        <authorList>
            <consortium name="Wellcome Sanger Institute Data Sharing"/>
        </authorList>
    </citation>
    <scope>NUCLEOTIDE SEQUENCE [LARGE SCALE GENOMIC DNA]</scope>
</reference>
<dbReference type="Proteomes" id="UP000694580">
    <property type="component" value="Chromosome 17"/>
</dbReference>
<dbReference type="GO" id="GO:0008253">
    <property type="term" value="F:5'-nucleotidase activity"/>
    <property type="evidence" value="ECO:0007669"/>
    <property type="project" value="InterPro"/>
</dbReference>
<dbReference type="Ensembl" id="ENSDCDT00010048439.1">
    <property type="protein sequence ID" value="ENSDCDP00010038771.1"/>
    <property type="gene ID" value="ENSDCDG00010025031.1"/>
</dbReference>
<gene>
    <name evidence="1" type="primary">LOC114767480</name>
</gene>
<dbReference type="InterPro" id="IPR010394">
    <property type="entry name" value="5-nucleotidase"/>
</dbReference>
<evidence type="ECO:0000313" key="1">
    <source>
        <dbReference type="Ensembl" id="ENSDCDP00010038771.1"/>
    </source>
</evidence>
<reference evidence="1" key="3">
    <citation type="submission" date="2025-09" db="UniProtKB">
        <authorList>
            <consortium name="Ensembl"/>
        </authorList>
    </citation>
    <scope>IDENTIFICATION</scope>
</reference>
<dbReference type="Pfam" id="PF06189">
    <property type="entry name" value="5-nucleotidase"/>
    <property type="match status" value="1"/>
</dbReference>
<name>A0AAY4D2W5_9TELE</name>
<keyword evidence="2" id="KW-1185">Reference proteome</keyword>
<protein>
    <submittedName>
        <fullName evidence="1">Uncharacterized protein</fullName>
    </submittedName>
</protein>
<proteinExistence type="predicted"/>
<organism evidence="1 2">
    <name type="scientific">Denticeps clupeoides</name>
    <name type="common">denticle herring</name>
    <dbReference type="NCBI Taxonomy" id="299321"/>
    <lineage>
        <taxon>Eukaryota</taxon>
        <taxon>Metazoa</taxon>
        <taxon>Chordata</taxon>
        <taxon>Craniata</taxon>
        <taxon>Vertebrata</taxon>
        <taxon>Euteleostomi</taxon>
        <taxon>Actinopterygii</taxon>
        <taxon>Neopterygii</taxon>
        <taxon>Teleostei</taxon>
        <taxon>Clupei</taxon>
        <taxon>Clupeiformes</taxon>
        <taxon>Denticipitoidei</taxon>
        <taxon>Denticipitidae</taxon>
        <taxon>Denticeps</taxon>
    </lineage>
</organism>
<accession>A0AAY4D2W5</accession>
<dbReference type="GO" id="GO:0005829">
    <property type="term" value="C:cytosol"/>
    <property type="evidence" value="ECO:0007669"/>
    <property type="project" value="TreeGrafter"/>
</dbReference>
<dbReference type="AlphaFoldDB" id="A0AAY4D2W5"/>
<evidence type="ECO:0000313" key="2">
    <source>
        <dbReference type="Proteomes" id="UP000694580"/>
    </source>
</evidence>